<keyword evidence="3" id="KW-1185">Reference proteome</keyword>
<organism evidence="2 3">
    <name type="scientific">Oryza sativa subsp. japonica</name>
    <name type="common">Rice</name>
    <dbReference type="NCBI Taxonomy" id="39947"/>
    <lineage>
        <taxon>Eukaryota</taxon>
        <taxon>Viridiplantae</taxon>
        <taxon>Streptophyta</taxon>
        <taxon>Embryophyta</taxon>
        <taxon>Tracheophyta</taxon>
        <taxon>Spermatophyta</taxon>
        <taxon>Magnoliopsida</taxon>
        <taxon>Liliopsida</taxon>
        <taxon>Poales</taxon>
        <taxon>Poaceae</taxon>
        <taxon>BOP clade</taxon>
        <taxon>Oryzoideae</taxon>
        <taxon>Oryzeae</taxon>
        <taxon>Oryzinae</taxon>
        <taxon>Oryza</taxon>
        <taxon>Oryza sativa</taxon>
    </lineage>
</organism>
<sequence length="106" mass="12025">MQDVLNSILLTSIRCKMLIITFSSSHHGVNFFFAFDYVWLHLQSRLLHDRLHRLMSTTKIIDGNSSQSVSVIAIVHDTPAMIAEGNRGESRDDTEVDAGTKWRSVH</sequence>
<dbReference type="AlphaFoldDB" id="A0A0P0Y3T1"/>
<proteinExistence type="predicted"/>
<protein>
    <submittedName>
        <fullName evidence="2">Os11g0567900 protein</fullName>
    </submittedName>
</protein>
<evidence type="ECO:0000256" key="1">
    <source>
        <dbReference type="SAM" id="MobiDB-lite"/>
    </source>
</evidence>
<name>A0A0P0Y3T1_ORYSJ</name>
<reference evidence="2 3" key="2">
    <citation type="journal article" date="2013" name="Plant Cell Physiol.">
        <title>Rice Annotation Project Database (RAP-DB): an integrative and interactive database for rice genomics.</title>
        <authorList>
            <person name="Sakai H."/>
            <person name="Lee S.S."/>
            <person name="Tanaka T."/>
            <person name="Numa H."/>
            <person name="Kim J."/>
            <person name="Kawahara Y."/>
            <person name="Wakimoto H."/>
            <person name="Yang C.C."/>
            <person name="Iwamoto M."/>
            <person name="Abe T."/>
            <person name="Yamada Y."/>
            <person name="Muto A."/>
            <person name="Inokuchi H."/>
            <person name="Ikemura T."/>
            <person name="Matsumoto T."/>
            <person name="Sasaki T."/>
            <person name="Itoh T."/>
        </authorList>
    </citation>
    <scope>NUCLEOTIDE SEQUENCE [LARGE SCALE GENOMIC DNA]</scope>
    <source>
        <strain evidence="3">cv. Nipponbare</strain>
    </source>
</reference>
<dbReference type="EMBL" id="AP014967">
    <property type="protein sequence ID" value="BAT14499.1"/>
    <property type="molecule type" value="Genomic_DNA"/>
</dbReference>
<gene>
    <name evidence="2" type="ordered locus">Os11g0567900</name>
    <name evidence="2" type="ORF">OSNPB_110567900</name>
</gene>
<reference evidence="2 3" key="3">
    <citation type="journal article" date="2013" name="Rice">
        <title>Improvement of the Oryza sativa Nipponbare reference genome using next generation sequence and optical map data.</title>
        <authorList>
            <person name="Kawahara Y."/>
            <person name="de la Bastide M."/>
            <person name="Hamilton J.P."/>
            <person name="Kanamori H."/>
            <person name="McCombie W.R."/>
            <person name="Ouyang S."/>
            <person name="Schwartz D.C."/>
            <person name="Tanaka T."/>
            <person name="Wu J."/>
            <person name="Zhou S."/>
            <person name="Childs K.L."/>
            <person name="Davidson R.M."/>
            <person name="Lin H."/>
            <person name="Quesada-Ocampo L."/>
            <person name="Vaillancourt B."/>
            <person name="Sakai H."/>
            <person name="Lee S.S."/>
            <person name="Kim J."/>
            <person name="Numa H."/>
            <person name="Itoh T."/>
            <person name="Buell C.R."/>
            <person name="Matsumoto T."/>
        </authorList>
    </citation>
    <scope>NUCLEOTIDE SEQUENCE [LARGE SCALE GENOMIC DNA]</scope>
    <source>
        <strain evidence="3">cv. Nipponbare</strain>
    </source>
</reference>
<dbReference type="InParanoid" id="A0A0P0Y3T1"/>
<dbReference type="Proteomes" id="UP000059680">
    <property type="component" value="Chromosome 11"/>
</dbReference>
<evidence type="ECO:0000313" key="3">
    <source>
        <dbReference type="Proteomes" id="UP000059680"/>
    </source>
</evidence>
<feature type="region of interest" description="Disordered" evidence="1">
    <location>
        <begin position="84"/>
        <end position="106"/>
    </location>
</feature>
<evidence type="ECO:0000313" key="2">
    <source>
        <dbReference type="EMBL" id="BAT14499.1"/>
    </source>
</evidence>
<dbReference type="Gramene" id="Os11t0567900-01">
    <property type="protein sequence ID" value="Os11t0567900-01"/>
    <property type="gene ID" value="Os11g0567900"/>
</dbReference>
<accession>A0A0P0Y3T1</accession>
<dbReference type="PaxDb" id="39947-A0A0P0Y3T1"/>
<reference evidence="3" key="1">
    <citation type="journal article" date="2005" name="Nature">
        <title>The map-based sequence of the rice genome.</title>
        <authorList>
            <consortium name="International rice genome sequencing project (IRGSP)"/>
            <person name="Matsumoto T."/>
            <person name="Wu J."/>
            <person name="Kanamori H."/>
            <person name="Katayose Y."/>
            <person name="Fujisawa M."/>
            <person name="Namiki N."/>
            <person name="Mizuno H."/>
            <person name="Yamamoto K."/>
            <person name="Antonio B.A."/>
            <person name="Baba T."/>
            <person name="Sakata K."/>
            <person name="Nagamura Y."/>
            <person name="Aoki H."/>
            <person name="Arikawa K."/>
            <person name="Arita K."/>
            <person name="Bito T."/>
            <person name="Chiden Y."/>
            <person name="Fujitsuka N."/>
            <person name="Fukunaka R."/>
            <person name="Hamada M."/>
            <person name="Harada C."/>
            <person name="Hayashi A."/>
            <person name="Hijishita S."/>
            <person name="Honda M."/>
            <person name="Hosokawa S."/>
            <person name="Ichikawa Y."/>
            <person name="Idonuma A."/>
            <person name="Iijima M."/>
            <person name="Ikeda M."/>
            <person name="Ikeno M."/>
            <person name="Ito K."/>
            <person name="Ito S."/>
            <person name="Ito T."/>
            <person name="Ito Y."/>
            <person name="Ito Y."/>
            <person name="Iwabuchi A."/>
            <person name="Kamiya K."/>
            <person name="Karasawa W."/>
            <person name="Kurita K."/>
            <person name="Katagiri S."/>
            <person name="Kikuta A."/>
            <person name="Kobayashi H."/>
            <person name="Kobayashi N."/>
            <person name="Machita K."/>
            <person name="Maehara T."/>
            <person name="Masukawa M."/>
            <person name="Mizubayashi T."/>
            <person name="Mukai Y."/>
            <person name="Nagasaki H."/>
            <person name="Nagata Y."/>
            <person name="Naito S."/>
            <person name="Nakashima M."/>
            <person name="Nakama Y."/>
            <person name="Nakamichi Y."/>
            <person name="Nakamura M."/>
            <person name="Meguro A."/>
            <person name="Negishi M."/>
            <person name="Ohta I."/>
            <person name="Ohta T."/>
            <person name="Okamoto M."/>
            <person name="Ono N."/>
            <person name="Saji S."/>
            <person name="Sakaguchi M."/>
            <person name="Sakai K."/>
            <person name="Shibata M."/>
            <person name="Shimokawa T."/>
            <person name="Song J."/>
            <person name="Takazaki Y."/>
            <person name="Terasawa K."/>
            <person name="Tsugane M."/>
            <person name="Tsuji K."/>
            <person name="Ueda S."/>
            <person name="Waki K."/>
            <person name="Yamagata H."/>
            <person name="Yamamoto M."/>
            <person name="Yamamoto S."/>
            <person name="Yamane H."/>
            <person name="Yoshiki S."/>
            <person name="Yoshihara R."/>
            <person name="Yukawa K."/>
            <person name="Zhong H."/>
            <person name="Yano M."/>
            <person name="Yuan Q."/>
            <person name="Ouyang S."/>
            <person name="Liu J."/>
            <person name="Jones K.M."/>
            <person name="Gansberger K."/>
            <person name="Moffat K."/>
            <person name="Hill J."/>
            <person name="Bera J."/>
            <person name="Fadrosh D."/>
            <person name="Jin S."/>
            <person name="Johri S."/>
            <person name="Kim M."/>
            <person name="Overton L."/>
            <person name="Reardon M."/>
            <person name="Tsitrin T."/>
            <person name="Vuong H."/>
            <person name="Weaver B."/>
            <person name="Ciecko A."/>
            <person name="Tallon L."/>
            <person name="Jackson J."/>
            <person name="Pai G."/>
            <person name="Aken S.V."/>
            <person name="Utterback T."/>
            <person name="Reidmuller S."/>
            <person name="Feldblyum T."/>
            <person name="Hsiao J."/>
            <person name="Zismann V."/>
            <person name="Iobst S."/>
            <person name="de Vazeille A.R."/>
            <person name="Buell C.R."/>
            <person name="Ying K."/>
            <person name="Li Y."/>
            <person name="Lu T."/>
            <person name="Huang Y."/>
            <person name="Zhao Q."/>
            <person name="Feng Q."/>
            <person name="Zhang L."/>
            <person name="Zhu J."/>
            <person name="Weng Q."/>
            <person name="Mu J."/>
            <person name="Lu Y."/>
            <person name="Fan D."/>
            <person name="Liu Y."/>
            <person name="Guan J."/>
            <person name="Zhang Y."/>
            <person name="Yu S."/>
            <person name="Liu X."/>
            <person name="Zhang Y."/>
            <person name="Hong G."/>
            <person name="Han B."/>
            <person name="Choisne N."/>
            <person name="Demange N."/>
            <person name="Orjeda G."/>
            <person name="Samain S."/>
            <person name="Cattolico L."/>
            <person name="Pelletier E."/>
            <person name="Couloux A."/>
            <person name="Segurens B."/>
            <person name="Wincker P."/>
            <person name="D'Hont A."/>
            <person name="Scarpelli C."/>
            <person name="Weissenbach J."/>
            <person name="Salanoubat M."/>
            <person name="Quetier F."/>
            <person name="Yu Y."/>
            <person name="Kim H.R."/>
            <person name="Rambo T."/>
            <person name="Currie J."/>
            <person name="Collura K."/>
            <person name="Luo M."/>
            <person name="Yang T."/>
            <person name="Ammiraju J.S.S."/>
            <person name="Engler F."/>
            <person name="Soderlund C."/>
            <person name="Wing R.A."/>
            <person name="Palmer L.E."/>
            <person name="de la Bastide M."/>
            <person name="Spiegel L."/>
            <person name="Nascimento L."/>
            <person name="Zutavern T."/>
            <person name="O'Shaughnessy A."/>
            <person name="Dike S."/>
            <person name="Dedhia N."/>
            <person name="Preston R."/>
            <person name="Balija V."/>
            <person name="McCombie W.R."/>
            <person name="Chow T."/>
            <person name="Chen H."/>
            <person name="Chung M."/>
            <person name="Chen C."/>
            <person name="Shaw J."/>
            <person name="Wu H."/>
            <person name="Hsiao K."/>
            <person name="Chao Y."/>
            <person name="Chu M."/>
            <person name="Cheng C."/>
            <person name="Hour A."/>
            <person name="Lee P."/>
            <person name="Lin S."/>
            <person name="Lin Y."/>
            <person name="Liou J."/>
            <person name="Liu S."/>
            <person name="Hsing Y."/>
            <person name="Raghuvanshi S."/>
            <person name="Mohanty A."/>
            <person name="Bharti A.K."/>
            <person name="Gaur A."/>
            <person name="Gupta V."/>
            <person name="Kumar D."/>
            <person name="Ravi V."/>
            <person name="Vij S."/>
            <person name="Kapur A."/>
            <person name="Khurana P."/>
            <person name="Khurana P."/>
            <person name="Khurana J.P."/>
            <person name="Tyagi A.K."/>
            <person name="Gaikwad K."/>
            <person name="Singh A."/>
            <person name="Dalal V."/>
            <person name="Srivastava S."/>
            <person name="Dixit A."/>
            <person name="Pal A.K."/>
            <person name="Ghazi I.A."/>
            <person name="Yadav M."/>
            <person name="Pandit A."/>
            <person name="Bhargava A."/>
            <person name="Sureshbabu K."/>
            <person name="Batra K."/>
            <person name="Sharma T.R."/>
            <person name="Mohapatra T."/>
            <person name="Singh N.K."/>
            <person name="Messing J."/>
            <person name="Nelson A.B."/>
            <person name="Fuks G."/>
            <person name="Kavchok S."/>
            <person name="Keizer G."/>
            <person name="Linton E."/>
            <person name="Llaca V."/>
            <person name="Song R."/>
            <person name="Tanyolac B."/>
            <person name="Young S."/>
            <person name="Ho-Il K."/>
            <person name="Hahn J.H."/>
            <person name="Sangsakoo G."/>
            <person name="Vanavichit A."/>
            <person name="de Mattos Luiz.A.T."/>
            <person name="Zimmer P.D."/>
            <person name="Malone G."/>
            <person name="Dellagostin O."/>
            <person name="de Oliveira A.C."/>
            <person name="Bevan M."/>
            <person name="Bancroft I."/>
            <person name="Minx P."/>
            <person name="Cordum H."/>
            <person name="Wilson R."/>
            <person name="Cheng Z."/>
            <person name="Jin W."/>
            <person name="Jiang J."/>
            <person name="Leong S.A."/>
            <person name="Iwama H."/>
            <person name="Gojobori T."/>
            <person name="Itoh T."/>
            <person name="Niimura Y."/>
            <person name="Fujii Y."/>
            <person name="Habara T."/>
            <person name="Sakai H."/>
            <person name="Sato Y."/>
            <person name="Wilson G."/>
            <person name="Kumar K."/>
            <person name="McCouch S."/>
            <person name="Juretic N."/>
            <person name="Hoen D."/>
            <person name="Wright S."/>
            <person name="Bruskiewich R."/>
            <person name="Bureau T."/>
            <person name="Miyao A."/>
            <person name="Hirochika H."/>
            <person name="Nishikawa T."/>
            <person name="Kadowaki K."/>
            <person name="Sugiura M."/>
            <person name="Burr B."/>
            <person name="Sasaki T."/>
        </authorList>
    </citation>
    <scope>NUCLEOTIDE SEQUENCE [LARGE SCALE GENOMIC DNA]</scope>
    <source>
        <strain evidence="3">cv. Nipponbare</strain>
    </source>
</reference>